<evidence type="ECO:0000256" key="1">
    <source>
        <dbReference type="ARBA" id="ARBA00008102"/>
    </source>
</evidence>
<dbReference type="FunFam" id="2.70.50.40:FF:000003">
    <property type="entry name" value="UNC119 homologue, putative"/>
    <property type="match status" value="1"/>
</dbReference>
<gene>
    <name evidence="6" type="ORF">HK099_000460</name>
</gene>
<dbReference type="EMBL" id="JADGJW010000110">
    <property type="protein sequence ID" value="KAJ3223976.1"/>
    <property type="molecule type" value="Genomic_DNA"/>
</dbReference>
<accession>A0AAD5U8R4</accession>
<dbReference type="GO" id="GO:0042953">
    <property type="term" value="P:lipoprotein transport"/>
    <property type="evidence" value="ECO:0007669"/>
    <property type="project" value="TreeGrafter"/>
</dbReference>
<organism evidence="6 7">
    <name type="scientific">Clydaea vesicula</name>
    <dbReference type="NCBI Taxonomy" id="447962"/>
    <lineage>
        <taxon>Eukaryota</taxon>
        <taxon>Fungi</taxon>
        <taxon>Fungi incertae sedis</taxon>
        <taxon>Chytridiomycota</taxon>
        <taxon>Chytridiomycota incertae sedis</taxon>
        <taxon>Chytridiomycetes</taxon>
        <taxon>Lobulomycetales</taxon>
        <taxon>Lobulomycetaceae</taxon>
        <taxon>Clydaea</taxon>
    </lineage>
</organism>
<dbReference type="PANTHER" id="PTHR12951:SF1">
    <property type="entry name" value="PROTEIN UNC-119 HOMOLOG"/>
    <property type="match status" value="1"/>
</dbReference>
<comment type="similarity">
    <text evidence="1">Belongs to the PDE6D/unc-119 family.</text>
</comment>
<dbReference type="PANTHER" id="PTHR12951">
    <property type="entry name" value="RETINAL PROTEIN 4"/>
    <property type="match status" value="1"/>
</dbReference>
<dbReference type="InterPro" id="IPR008015">
    <property type="entry name" value="PDED_dom"/>
</dbReference>
<dbReference type="InterPro" id="IPR037036">
    <property type="entry name" value="PDED_dom_sf"/>
</dbReference>
<keyword evidence="7" id="KW-1185">Reference proteome</keyword>
<protein>
    <recommendedName>
        <fullName evidence="5">GMP phosphodiesterase delta subunit domain-containing protein</fullName>
    </recommendedName>
</protein>
<dbReference type="InterPro" id="IPR014756">
    <property type="entry name" value="Ig_E-set"/>
</dbReference>
<dbReference type="Pfam" id="PF05351">
    <property type="entry name" value="GMP_PDE_delta"/>
    <property type="match status" value="1"/>
</dbReference>
<dbReference type="GO" id="GO:0060271">
    <property type="term" value="P:cilium assembly"/>
    <property type="evidence" value="ECO:0007669"/>
    <property type="project" value="TreeGrafter"/>
</dbReference>
<keyword evidence="2" id="KW-0813">Transport</keyword>
<keyword evidence="3" id="KW-0653">Protein transport</keyword>
<evidence type="ECO:0000256" key="4">
    <source>
        <dbReference type="ARBA" id="ARBA00023121"/>
    </source>
</evidence>
<evidence type="ECO:0000256" key="3">
    <source>
        <dbReference type="ARBA" id="ARBA00022927"/>
    </source>
</evidence>
<dbReference type="InterPro" id="IPR051519">
    <property type="entry name" value="PDE6D_unc-119_myristoyl-bd"/>
</dbReference>
<dbReference type="SUPFAM" id="SSF81296">
    <property type="entry name" value="E set domains"/>
    <property type="match status" value="1"/>
</dbReference>
<reference evidence="6" key="1">
    <citation type="submission" date="2020-05" db="EMBL/GenBank/DDBJ databases">
        <title>Phylogenomic resolution of chytrid fungi.</title>
        <authorList>
            <person name="Stajich J.E."/>
            <person name="Amses K."/>
            <person name="Simmons R."/>
            <person name="Seto K."/>
            <person name="Myers J."/>
            <person name="Bonds A."/>
            <person name="Quandt C.A."/>
            <person name="Barry K."/>
            <person name="Liu P."/>
            <person name="Grigoriev I."/>
            <person name="Longcore J.E."/>
            <person name="James T.Y."/>
        </authorList>
    </citation>
    <scope>NUCLEOTIDE SEQUENCE</scope>
    <source>
        <strain evidence="6">JEL0476</strain>
    </source>
</reference>
<dbReference type="GO" id="GO:0005929">
    <property type="term" value="C:cilium"/>
    <property type="evidence" value="ECO:0007669"/>
    <property type="project" value="TreeGrafter"/>
</dbReference>
<keyword evidence="4" id="KW-0446">Lipid-binding</keyword>
<evidence type="ECO:0000256" key="2">
    <source>
        <dbReference type="ARBA" id="ARBA00022448"/>
    </source>
</evidence>
<dbReference type="Proteomes" id="UP001211065">
    <property type="component" value="Unassembled WGS sequence"/>
</dbReference>
<sequence>MAAILKKHKIKSDEDVRGNKEKTFTISDILKLKSPTSCFLSTNKVGSSLVQFTEFKIRDLVSNSELFSVKKNFDNNFFKSLEKGETTIEEFGDADRTVHYNFSKDFFKLKTVGTTLVFQIGLKEIKSFRMIEKHYFKNKLLKSFDFNFGFCIPSSTNEIETVYDLPKLDEKTIKEMIANPKQTTSDSFYFVDDKLVMHNKATYTYH</sequence>
<evidence type="ECO:0000259" key="5">
    <source>
        <dbReference type="Pfam" id="PF05351"/>
    </source>
</evidence>
<comment type="caution">
    <text evidence="6">The sequence shown here is derived from an EMBL/GenBank/DDBJ whole genome shotgun (WGS) entry which is preliminary data.</text>
</comment>
<evidence type="ECO:0000313" key="6">
    <source>
        <dbReference type="EMBL" id="KAJ3223976.1"/>
    </source>
</evidence>
<evidence type="ECO:0000313" key="7">
    <source>
        <dbReference type="Proteomes" id="UP001211065"/>
    </source>
</evidence>
<name>A0AAD5U8R4_9FUNG</name>
<feature type="domain" description="GMP phosphodiesterase delta subunit" evidence="5">
    <location>
        <begin position="50"/>
        <end position="205"/>
    </location>
</feature>
<dbReference type="GO" id="GO:0008289">
    <property type="term" value="F:lipid binding"/>
    <property type="evidence" value="ECO:0007669"/>
    <property type="project" value="UniProtKB-KW"/>
</dbReference>
<proteinExistence type="inferred from homology"/>
<dbReference type="AlphaFoldDB" id="A0AAD5U8R4"/>
<dbReference type="Gene3D" id="2.70.50.40">
    <property type="entry name" value="GMP phosphodiesterase, delta subunit"/>
    <property type="match status" value="1"/>
</dbReference>